<dbReference type="Proteomes" id="UP000627446">
    <property type="component" value="Unassembled WGS sequence"/>
</dbReference>
<keyword evidence="2" id="KW-1185">Reference proteome</keyword>
<name>A0A923HTF7_9BURK</name>
<evidence type="ECO:0000313" key="1">
    <source>
        <dbReference type="EMBL" id="MBC3883025.1"/>
    </source>
</evidence>
<dbReference type="AlphaFoldDB" id="A0A923HTF7"/>
<organism evidence="1 2">
    <name type="scientific">Undibacterium nitidum</name>
    <dbReference type="NCBI Taxonomy" id="2762298"/>
    <lineage>
        <taxon>Bacteria</taxon>
        <taxon>Pseudomonadati</taxon>
        <taxon>Pseudomonadota</taxon>
        <taxon>Betaproteobacteria</taxon>
        <taxon>Burkholderiales</taxon>
        <taxon>Oxalobacteraceae</taxon>
        <taxon>Undibacterium</taxon>
    </lineage>
</organism>
<proteinExistence type="predicted"/>
<accession>A0A923HTF7</accession>
<comment type="caution">
    <text evidence="1">The sequence shown here is derived from an EMBL/GenBank/DDBJ whole genome shotgun (WGS) entry which is preliminary data.</text>
</comment>
<dbReference type="RefSeq" id="WP_186917643.1">
    <property type="nucleotide sequence ID" value="NZ_JACOFZ010000009.1"/>
</dbReference>
<evidence type="ECO:0000313" key="2">
    <source>
        <dbReference type="Proteomes" id="UP000627446"/>
    </source>
</evidence>
<reference evidence="1" key="1">
    <citation type="submission" date="2020-08" db="EMBL/GenBank/DDBJ databases">
        <title>Novel species isolated from subtropical streams in China.</title>
        <authorList>
            <person name="Lu H."/>
        </authorList>
    </citation>
    <scope>NUCLEOTIDE SEQUENCE</scope>
    <source>
        <strain evidence="1">LX22W</strain>
    </source>
</reference>
<sequence length="181" mass="20921">MQLEQLNLSYLANEDRILCKVGLSSEAPEGPKNEIQLFFTRRLLQLMWPVLMESIASHLRLNRPEAAFASEELVNMDHDEAIQKISESGNFDQEYDGSNRNILNGERPYLLETVKIHLQKDEPLWLQFFPTQGGTVDLKLHTELLHGFCKLLIDTEKTARWDLDLVLPKSEEFHKPAHLLN</sequence>
<dbReference type="EMBL" id="JACOFZ010000009">
    <property type="protein sequence ID" value="MBC3883025.1"/>
    <property type="molecule type" value="Genomic_DNA"/>
</dbReference>
<gene>
    <name evidence="1" type="ORF">H8K36_16650</name>
</gene>
<protein>
    <submittedName>
        <fullName evidence="1">Uncharacterized protein</fullName>
    </submittedName>
</protein>